<dbReference type="EMBL" id="CAKXAJ010024972">
    <property type="protein sequence ID" value="CAH2233487.1"/>
    <property type="molecule type" value="Genomic_DNA"/>
</dbReference>
<evidence type="ECO:0000313" key="1">
    <source>
        <dbReference type="EMBL" id="CAH2233487.1"/>
    </source>
</evidence>
<keyword evidence="2" id="KW-1185">Reference proteome</keyword>
<name>A0A8S4RCM9_9NEOP</name>
<evidence type="ECO:0000313" key="2">
    <source>
        <dbReference type="Proteomes" id="UP000838756"/>
    </source>
</evidence>
<dbReference type="AlphaFoldDB" id="A0A8S4RCM9"/>
<protein>
    <submittedName>
        <fullName evidence="1">Jg14916 protein</fullName>
    </submittedName>
</protein>
<sequence length="104" mass="11885">MEYQPHKDFSLFCSRTGKEEQDCEVPEHIHRSISGKKLIDRQHCVVAGDYVVLPVLTICHLQFSWRDDPPNLKHYAGSWQSHPTVDHSTPCLFALEPGTVRSVT</sequence>
<reference evidence="1" key="1">
    <citation type="submission" date="2022-03" db="EMBL/GenBank/DDBJ databases">
        <authorList>
            <person name="Lindestad O."/>
        </authorList>
    </citation>
    <scope>NUCLEOTIDE SEQUENCE</scope>
</reference>
<organism evidence="1 2">
    <name type="scientific">Pararge aegeria aegeria</name>
    <dbReference type="NCBI Taxonomy" id="348720"/>
    <lineage>
        <taxon>Eukaryota</taxon>
        <taxon>Metazoa</taxon>
        <taxon>Ecdysozoa</taxon>
        <taxon>Arthropoda</taxon>
        <taxon>Hexapoda</taxon>
        <taxon>Insecta</taxon>
        <taxon>Pterygota</taxon>
        <taxon>Neoptera</taxon>
        <taxon>Endopterygota</taxon>
        <taxon>Lepidoptera</taxon>
        <taxon>Glossata</taxon>
        <taxon>Ditrysia</taxon>
        <taxon>Papilionoidea</taxon>
        <taxon>Nymphalidae</taxon>
        <taxon>Satyrinae</taxon>
        <taxon>Satyrini</taxon>
        <taxon>Parargina</taxon>
        <taxon>Pararge</taxon>
    </lineage>
</organism>
<proteinExistence type="predicted"/>
<dbReference type="Proteomes" id="UP000838756">
    <property type="component" value="Unassembled WGS sequence"/>
</dbReference>
<comment type="caution">
    <text evidence="1">The sequence shown here is derived from an EMBL/GenBank/DDBJ whole genome shotgun (WGS) entry which is preliminary data.</text>
</comment>
<gene>
    <name evidence="1" type="primary">jg14916</name>
    <name evidence="1" type="ORF">PAEG_LOCUS11456</name>
</gene>
<accession>A0A8S4RCM9</accession>